<organism evidence="1 2">
    <name type="scientific">Parelaphostrongylus tenuis</name>
    <name type="common">Meningeal worm</name>
    <dbReference type="NCBI Taxonomy" id="148309"/>
    <lineage>
        <taxon>Eukaryota</taxon>
        <taxon>Metazoa</taxon>
        <taxon>Ecdysozoa</taxon>
        <taxon>Nematoda</taxon>
        <taxon>Chromadorea</taxon>
        <taxon>Rhabditida</taxon>
        <taxon>Rhabditina</taxon>
        <taxon>Rhabditomorpha</taxon>
        <taxon>Strongyloidea</taxon>
        <taxon>Metastrongylidae</taxon>
        <taxon>Parelaphostrongylus</taxon>
    </lineage>
</organism>
<sequence>MPLLQKLNEISCRVVTIKMALMNQTKPADGWLLPASMAPVRKSVITEQKPQQCND</sequence>
<dbReference type="EMBL" id="JAHQIW010000415">
    <property type="protein sequence ID" value="KAJ1347993.1"/>
    <property type="molecule type" value="Genomic_DNA"/>
</dbReference>
<protein>
    <submittedName>
        <fullName evidence="1">Uncharacterized protein</fullName>
    </submittedName>
</protein>
<name>A0AAD5LZR8_PARTN</name>
<dbReference type="Proteomes" id="UP001196413">
    <property type="component" value="Unassembled WGS sequence"/>
</dbReference>
<gene>
    <name evidence="1" type="ORF">KIN20_003199</name>
</gene>
<dbReference type="AlphaFoldDB" id="A0AAD5LZR8"/>
<reference evidence="1" key="1">
    <citation type="submission" date="2021-06" db="EMBL/GenBank/DDBJ databases">
        <title>Parelaphostrongylus tenuis whole genome reference sequence.</title>
        <authorList>
            <person name="Garwood T.J."/>
            <person name="Larsen P.A."/>
            <person name="Fountain-Jones N.M."/>
            <person name="Garbe J.R."/>
            <person name="Macchietto M.G."/>
            <person name="Kania S.A."/>
            <person name="Gerhold R.W."/>
            <person name="Richards J.E."/>
            <person name="Wolf T.M."/>
        </authorList>
    </citation>
    <scope>NUCLEOTIDE SEQUENCE</scope>
    <source>
        <strain evidence="1">MNPRO001-30</strain>
        <tissue evidence="1">Meninges</tissue>
    </source>
</reference>
<evidence type="ECO:0000313" key="2">
    <source>
        <dbReference type="Proteomes" id="UP001196413"/>
    </source>
</evidence>
<accession>A0AAD5LZR8</accession>
<evidence type="ECO:0000313" key="1">
    <source>
        <dbReference type="EMBL" id="KAJ1347993.1"/>
    </source>
</evidence>
<comment type="caution">
    <text evidence="1">The sequence shown here is derived from an EMBL/GenBank/DDBJ whole genome shotgun (WGS) entry which is preliminary data.</text>
</comment>
<proteinExistence type="predicted"/>
<keyword evidence="2" id="KW-1185">Reference proteome</keyword>